<keyword evidence="9" id="KW-0464">Manganese</keyword>
<dbReference type="PANTHER" id="PTHR12439">
    <property type="entry name" value="PLACENTAL PROTEIN 11-RELATED"/>
    <property type="match status" value="1"/>
</dbReference>
<evidence type="ECO:0000256" key="2">
    <source>
        <dbReference type="ARBA" id="ARBA00010168"/>
    </source>
</evidence>
<evidence type="ECO:0000256" key="4">
    <source>
        <dbReference type="ARBA" id="ARBA00022722"/>
    </source>
</evidence>
<evidence type="ECO:0000259" key="11">
    <source>
        <dbReference type="Pfam" id="PF09412"/>
    </source>
</evidence>
<name>A0ABQ7Y4V2_BRANA</name>
<keyword evidence="4" id="KW-0540">Nuclease</keyword>
<keyword evidence="8" id="KW-0694">RNA-binding</keyword>
<keyword evidence="10" id="KW-0456">Lyase</keyword>
<evidence type="ECO:0000256" key="6">
    <source>
        <dbReference type="ARBA" id="ARBA00022759"/>
    </source>
</evidence>
<evidence type="ECO:0000313" key="12">
    <source>
        <dbReference type="EMBL" id="KAH0863208.1"/>
    </source>
</evidence>
<proteinExistence type="inferred from homology"/>
<comment type="subunit">
    <text evidence="3">Monomer.</text>
</comment>
<keyword evidence="6" id="KW-0255">Endonuclease</keyword>
<comment type="similarity">
    <text evidence="2">Belongs to the ENDOU family.</text>
</comment>
<dbReference type="InterPro" id="IPR039787">
    <property type="entry name" value="ENDOU"/>
</dbReference>
<comment type="cofactor">
    <cofactor evidence="1">
        <name>Mn(2+)</name>
        <dbReference type="ChEBI" id="CHEBI:29035"/>
    </cofactor>
</comment>
<evidence type="ECO:0000256" key="7">
    <source>
        <dbReference type="ARBA" id="ARBA00022801"/>
    </source>
</evidence>
<dbReference type="EMBL" id="JAGKQM010000018">
    <property type="protein sequence ID" value="KAH0863208.1"/>
    <property type="molecule type" value="Genomic_DNA"/>
</dbReference>
<dbReference type="PANTHER" id="PTHR12439:SF11">
    <property type="entry name" value="URIDYLATE-SPECIFIC ENDORIBONUCLEASE"/>
    <property type="match status" value="1"/>
</dbReference>
<keyword evidence="5" id="KW-0479">Metal-binding</keyword>
<protein>
    <recommendedName>
        <fullName evidence="11">EndoU domain-containing protein</fullName>
    </recommendedName>
</protein>
<dbReference type="SUPFAM" id="SSF142877">
    <property type="entry name" value="EndoU-like"/>
    <property type="match status" value="1"/>
</dbReference>
<keyword evidence="7" id="KW-0378">Hydrolase</keyword>
<keyword evidence="13" id="KW-1185">Reference proteome</keyword>
<feature type="domain" description="EndoU" evidence="11">
    <location>
        <begin position="63"/>
        <end position="110"/>
    </location>
</feature>
<evidence type="ECO:0000256" key="8">
    <source>
        <dbReference type="ARBA" id="ARBA00022884"/>
    </source>
</evidence>
<evidence type="ECO:0000256" key="1">
    <source>
        <dbReference type="ARBA" id="ARBA00001936"/>
    </source>
</evidence>
<evidence type="ECO:0000256" key="10">
    <source>
        <dbReference type="ARBA" id="ARBA00023239"/>
    </source>
</evidence>
<dbReference type="Proteomes" id="UP000824890">
    <property type="component" value="Unassembled WGS sequence"/>
</dbReference>
<dbReference type="Pfam" id="PF09412">
    <property type="entry name" value="XendoU"/>
    <property type="match status" value="1"/>
</dbReference>
<evidence type="ECO:0000256" key="3">
    <source>
        <dbReference type="ARBA" id="ARBA00011245"/>
    </source>
</evidence>
<sequence length="114" mass="13005">MLQLYPGNLSIMKPFIYNVTTGESVGEPKERMSIRHSHMFYLEEAKGTLDYQGYIDFPAANDPEFELALYTMCFIRVKSSQEESHIQLGPYNVNVKCYLLGNNRIGSVFPIAES</sequence>
<dbReference type="InterPro" id="IPR018998">
    <property type="entry name" value="EndoU_C"/>
</dbReference>
<evidence type="ECO:0000313" key="13">
    <source>
        <dbReference type="Proteomes" id="UP000824890"/>
    </source>
</evidence>
<evidence type="ECO:0000256" key="5">
    <source>
        <dbReference type="ARBA" id="ARBA00022723"/>
    </source>
</evidence>
<comment type="caution">
    <text evidence="12">The sequence shown here is derived from an EMBL/GenBank/DDBJ whole genome shotgun (WGS) entry which is preliminary data.</text>
</comment>
<gene>
    <name evidence="12" type="ORF">HID58_080419</name>
</gene>
<dbReference type="InterPro" id="IPR037227">
    <property type="entry name" value="EndoU-like"/>
</dbReference>
<organism evidence="12 13">
    <name type="scientific">Brassica napus</name>
    <name type="common">Rape</name>
    <dbReference type="NCBI Taxonomy" id="3708"/>
    <lineage>
        <taxon>Eukaryota</taxon>
        <taxon>Viridiplantae</taxon>
        <taxon>Streptophyta</taxon>
        <taxon>Embryophyta</taxon>
        <taxon>Tracheophyta</taxon>
        <taxon>Spermatophyta</taxon>
        <taxon>Magnoliopsida</taxon>
        <taxon>eudicotyledons</taxon>
        <taxon>Gunneridae</taxon>
        <taxon>Pentapetalae</taxon>
        <taxon>rosids</taxon>
        <taxon>malvids</taxon>
        <taxon>Brassicales</taxon>
        <taxon>Brassicaceae</taxon>
        <taxon>Brassiceae</taxon>
        <taxon>Brassica</taxon>
    </lineage>
</organism>
<accession>A0ABQ7Y4V2</accession>
<reference evidence="12 13" key="1">
    <citation type="submission" date="2021-05" db="EMBL/GenBank/DDBJ databases">
        <title>Genome Assembly of Synthetic Allotetraploid Brassica napus Reveals Homoeologous Exchanges between Subgenomes.</title>
        <authorList>
            <person name="Davis J.T."/>
        </authorList>
    </citation>
    <scope>NUCLEOTIDE SEQUENCE [LARGE SCALE GENOMIC DNA]</scope>
    <source>
        <strain evidence="13">cv. Da-Ae</strain>
        <tissue evidence="12">Seedling</tissue>
    </source>
</reference>
<evidence type="ECO:0000256" key="9">
    <source>
        <dbReference type="ARBA" id="ARBA00023211"/>
    </source>
</evidence>